<name>A0ABX1TNJ0_9GAMM</name>
<comment type="caution">
    <text evidence="3">The sequence shown here is derived from an EMBL/GenBank/DDBJ whole genome shotgun (WGS) entry which is preliminary data.</text>
</comment>
<feature type="domain" description="Type 4 fimbrial biogenesis protein PilX N-terminal" evidence="2">
    <location>
        <begin position="8"/>
        <end position="58"/>
    </location>
</feature>
<feature type="domain" description="PilX/PilW C-terminal" evidence="1">
    <location>
        <begin position="89"/>
        <end position="169"/>
    </location>
</feature>
<sequence>MQRFARQRGSALVVGLFILLVMTMIGVTGMQTTSMEEKMAGNMRDRNLAFQVAESALRSGEEFLGAASVLPSFNNANGLYQPDNLVPHGWYKDDDTWWQTSGNVKSYSTTNFSSVAAGTAYVLEELPKVPEPTQSLEAGVPINANYIRVTARGVGGTTNAVVMVQSVYKR</sequence>
<organism evidence="3 4">
    <name type="scientific">Candidatus Competibacter phosphatis</name>
    <dbReference type="NCBI Taxonomy" id="221280"/>
    <lineage>
        <taxon>Bacteria</taxon>
        <taxon>Pseudomonadati</taxon>
        <taxon>Pseudomonadota</taxon>
        <taxon>Gammaproteobacteria</taxon>
        <taxon>Candidatus Competibacteraceae</taxon>
        <taxon>Candidatus Competibacter</taxon>
    </lineage>
</organism>
<evidence type="ECO:0000259" key="1">
    <source>
        <dbReference type="Pfam" id="PF13681"/>
    </source>
</evidence>
<dbReference type="RefSeq" id="WP_169249532.1">
    <property type="nucleotide sequence ID" value="NZ_SPMZ01000042.1"/>
</dbReference>
<evidence type="ECO:0000259" key="2">
    <source>
        <dbReference type="Pfam" id="PF14341"/>
    </source>
</evidence>
<gene>
    <name evidence="3" type="ORF">E4P82_14310</name>
</gene>
<dbReference type="InterPro" id="IPR025205">
    <property type="entry name" value="PilX/PilW_C"/>
</dbReference>
<accession>A0ABX1TNJ0</accession>
<dbReference type="EMBL" id="SPMZ01000042">
    <property type="protein sequence ID" value="NMQ20267.1"/>
    <property type="molecule type" value="Genomic_DNA"/>
</dbReference>
<evidence type="ECO:0000313" key="3">
    <source>
        <dbReference type="EMBL" id="NMQ20267.1"/>
    </source>
</evidence>
<evidence type="ECO:0000313" key="4">
    <source>
        <dbReference type="Proteomes" id="UP000760480"/>
    </source>
</evidence>
<proteinExistence type="predicted"/>
<dbReference type="Pfam" id="PF13681">
    <property type="entry name" value="PilX"/>
    <property type="match status" value="1"/>
</dbReference>
<protein>
    <submittedName>
        <fullName evidence="3">Pilus assembly protein PilX</fullName>
    </submittedName>
</protein>
<dbReference type="Pfam" id="PF14341">
    <property type="entry name" value="PilX_N"/>
    <property type="match status" value="1"/>
</dbReference>
<dbReference type="InterPro" id="IPR025746">
    <property type="entry name" value="PilX_N_dom"/>
</dbReference>
<dbReference type="Proteomes" id="UP000760480">
    <property type="component" value="Unassembled WGS sequence"/>
</dbReference>
<keyword evidence="4" id="KW-1185">Reference proteome</keyword>
<reference evidence="3 4" key="1">
    <citation type="submission" date="2019-03" db="EMBL/GenBank/DDBJ databases">
        <title>Metabolic reconstructions from genomes of highly enriched 'Candidatus Accumulibacter' and 'Candidatus Competibacter' bioreactor populations.</title>
        <authorList>
            <person name="Annavajhala M.K."/>
            <person name="Welles L."/>
            <person name="Abbas B."/>
            <person name="Sorokin D."/>
            <person name="Park H."/>
            <person name="Van Loosdrecht M."/>
            <person name="Chandran K."/>
        </authorList>
    </citation>
    <scope>NUCLEOTIDE SEQUENCE [LARGE SCALE GENOMIC DNA]</scope>
    <source>
        <strain evidence="3 4">SBR_G</strain>
    </source>
</reference>